<dbReference type="AlphaFoldDB" id="A0AAV8QIR6"/>
<evidence type="ECO:0000313" key="2">
    <source>
        <dbReference type="Proteomes" id="UP001222027"/>
    </source>
</evidence>
<dbReference type="EMBL" id="JAQQAF010000007">
    <property type="protein sequence ID" value="KAJ8471605.1"/>
    <property type="molecule type" value="Genomic_DNA"/>
</dbReference>
<reference evidence="1 2" key="1">
    <citation type="submission" date="2022-12" db="EMBL/GenBank/DDBJ databases">
        <title>Chromosome-scale assembly of the Ensete ventricosum genome.</title>
        <authorList>
            <person name="Dussert Y."/>
            <person name="Stocks J."/>
            <person name="Wendawek A."/>
            <person name="Woldeyes F."/>
            <person name="Nichols R.A."/>
            <person name="Borrell J.S."/>
        </authorList>
    </citation>
    <scope>NUCLEOTIDE SEQUENCE [LARGE SCALE GENOMIC DNA]</scope>
    <source>
        <strain evidence="2">cv. Maze</strain>
        <tissue evidence="1">Seeds</tissue>
    </source>
</reference>
<organism evidence="1 2">
    <name type="scientific">Ensete ventricosum</name>
    <name type="common">Abyssinian banana</name>
    <name type="synonym">Musa ensete</name>
    <dbReference type="NCBI Taxonomy" id="4639"/>
    <lineage>
        <taxon>Eukaryota</taxon>
        <taxon>Viridiplantae</taxon>
        <taxon>Streptophyta</taxon>
        <taxon>Embryophyta</taxon>
        <taxon>Tracheophyta</taxon>
        <taxon>Spermatophyta</taxon>
        <taxon>Magnoliopsida</taxon>
        <taxon>Liliopsida</taxon>
        <taxon>Zingiberales</taxon>
        <taxon>Musaceae</taxon>
        <taxon>Ensete</taxon>
    </lineage>
</organism>
<proteinExistence type="predicted"/>
<dbReference type="Proteomes" id="UP001222027">
    <property type="component" value="Unassembled WGS sequence"/>
</dbReference>
<comment type="caution">
    <text evidence="1">The sequence shown here is derived from an EMBL/GenBank/DDBJ whole genome shotgun (WGS) entry which is preliminary data.</text>
</comment>
<sequence>MQKKPSLREIKTLAEILESFDMVLLVRNDLEMGEGKIAARRSDFLVPYASSIIYRKHNYWRPVQLKV</sequence>
<name>A0AAV8QIR6_ENSVE</name>
<keyword evidence="2" id="KW-1185">Reference proteome</keyword>
<evidence type="ECO:0000313" key="1">
    <source>
        <dbReference type="EMBL" id="KAJ8471605.1"/>
    </source>
</evidence>
<protein>
    <submittedName>
        <fullName evidence="1">Uncharacterized protein</fullName>
    </submittedName>
</protein>
<accession>A0AAV8QIR6</accession>
<dbReference type="SUPFAM" id="SSF102462">
    <property type="entry name" value="Peptidyl-tRNA hydrolase II"/>
    <property type="match status" value="1"/>
</dbReference>
<dbReference type="InterPro" id="IPR023476">
    <property type="entry name" value="Pep_tRNA_hydro_II_dom_sf"/>
</dbReference>
<gene>
    <name evidence="1" type="ORF">OPV22_025948</name>
</gene>